<dbReference type="Gene3D" id="2.60.40.1610">
    <property type="entry name" value="Domain of unknown function DUF1254"/>
    <property type="match status" value="1"/>
</dbReference>
<dbReference type="PANTHER" id="PTHR36509">
    <property type="entry name" value="BLL3101 PROTEIN"/>
    <property type="match status" value="1"/>
</dbReference>
<protein>
    <submittedName>
        <fullName evidence="3">DUF1254 domain-containing protein</fullName>
    </submittedName>
</protein>
<dbReference type="InterPro" id="IPR010621">
    <property type="entry name" value="DUF1214"/>
</dbReference>
<evidence type="ECO:0000313" key="4">
    <source>
        <dbReference type="Proteomes" id="UP000253501"/>
    </source>
</evidence>
<reference evidence="3 4" key="1">
    <citation type="submission" date="2018-04" db="EMBL/GenBank/DDBJ databases">
        <title>Cupriavidus necator CR12 genome sequencing and assembly.</title>
        <authorList>
            <person name="Ben Fekih I."/>
            <person name="Mazhar H.S."/>
            <person name="Bello S.K."/>
            <person name="Rensing C."/>
        </authorList>
    </citation>
    <scope>NUCLEOTIDE SEQUENCE [LARGE SCALE GENOMIC DNA]</scope>
    <source>
        <strain evidence="3 4">CR12</strain>
    </source>
</reference>
<dbReference type="SUPFAM" id="SSF160935">
    <property type="entry name" value="VPA0735-like"/>
    <property type="match status" value="1"/>
</dbReference>
<dbReference type="EMBL" id="QDHA01000037">
    <property type="protein sequence ID" value="RCJ07431.1"/>
    <property type="molecule type" value="Genomic_DNA"/>
</dbReference>
<accession>A0A367PHS8</accession>
<evidence type="ECO:0000313" key="3">
    <source>
        <dbReference type="EMBL" id="RCJ07431.1"/>
    </source>
</evidence>
<gene>
    <name evidence="3" type="ORF">DDK22_15720</name>
</gene>
<dbReference type="PANTHER" id="PTHR36509:SF3">
    <property type="entry name" value="SIGNAL PEPTIDE PROTEIN"/>
    <property type="match status" value="1"/>
</dbReference>
<dbReference type="Proteomes" id="UP000253501">
    <property type="component" value="Unassembled WGS sequence"/>
</dbReference>
<comment type="caution">
    <text evidence="3">The sequence shown here is derived from an EMBL/GenBank/DDBJ whole genome shotgun (WGS) entry which is preliminary data.</text>
</comment>
<dbReference type="InterPro" id="IPR037050">
    <property type="entry name" value="DUF1254_sf"/>
</dbReference>
<dbReference type="InterPro" id="IPR037049">
    <property type="entry name" value="DUF1214_C_sf"/>
</dbReference>
<feature type="domain" description="DUF1214" evidence="1">
    <location>
        <begin position="398"/>
        <end position="503"/>
    </location>
</feature>
<evidence type="ECO:0000259" key="1">
    <source>
        <dbReference type="Pfam" id="PF06742"/>
    </source>
</evidence>
<dbReference type="Gene3D" id="2.60.120.600">
    <property type="entry name" value="Domain of unknown function DUF1214, C-terminal domain"/>
    <property type="match status" value="1"/>
</dbReference>
<evidence type="ECO:0000259" key="2">
    <source>
        <dbReference type="Pfam" id="PF06863"/>
    </source>
</evidence>
<proteinExistence type="predicted"/>
<sequence length="519" mass="55943">MSACSREGEATTDAAAHAICRALMPMPSPVGKGRSIQHRNDMKGCNTGLTAVVLVAGHLFAMGGFLTATAPTNAATLPAEATADSRQKLAAEAAVWGMPIVSVDAMREAFFRDAGAAYNDIVFWSRPADWKNQTTTPNSSSLYVYFNFNLKDGPVALDLPAADGAGIFGSVLDAWQVPLADVGPAGEDEGRGGKYLLLPPGFKGDVPEGYVAVPSSTYNGYALLRFSPASSSAADVARAIELLKRLRLYPLAHGGKPPHQRFIDMDGKVFDGIVRYDESFYTRLARMVSEEPESPGDAALMARLSGLGIGRGKPFNPDPAMRAALRAGIQQAHAAFINAWRTGARPWWPGSRWGGNLPSTVGASTGFSFRTDGHLETDARGAFYYLAYAPPAKLGKATAYLTSWSDSTGEPLRGNHGYVLHVPPNVPARQFWAVTIYDVETAAFMRGSPRVNLDSYSHDMQRNADGSVDIYFGPKAPAGKEANWIYTTPGKDWFAAFRFYGPGKALMDKTWMLPDLVRQ</sequence>
<dbReference type="Gene3D" id="1.10.3360.10">
    <property type="entry name" value="VPA0735-like domain"/>
    <property type="match status" value="1"/>
</dbReference>
<dbReference type="Pfam" id="PF06863">
    <property type="entry name" value="DUF1254"/>
    <property type="match status" value="1"/>
</dbReference>
<name>A0A367PHS8_CUPNE</name>
<organism evidence="3 4">
    <name type="scientific">Cupriavidus necator</name>
    <name type="common">Alcaligenes eutrophus</name>
    <name type="synonym">Ralstonia eutropha</name>
    <dbReference type="NCBI Taxonomy" id="106590"/>
    <lineage>
        <taxon>Bacteria</taxon>
        <taxon>Pseudomonadati</taxon>
        <taxon>Pseudomonadota</taxon>
        <taxon>Betaproteobacteria</taxon>
        <taxon>Burkholderiales</taxon>
        <taxon>Burkholderiaceae</taxon>
        <taxon>Cupriavidus</taxon>
    </lineage>
</organism>
<feature type="domain" description="DUF1254" evidence="2">
    <location>
        <begin position="119"/>
        <end position="250"/>
    </location>
</feature>
<dbReference type="InterPro" id="IPR010679">
    <property type="entry name" value="DUF1254"/>
</dbReference>
<dbReference type="Pfam" id="PF06742">
    <property type="entry name" value="DUF1214"/>
    <property type="match status" value="1"/>
</dbReference>
<dbReference type="AlphaFoldDB" id="A0A367PHS8"/>